<dbReference type="PANTHER" id="PTHR13697">
    <property type="entry name" value="PHOSPHOFRUCTOKINASE"/>
    <property type="match status" value="1"/>
</dbReference>
<dbReference type="AlphaFoldDB" id="A0A1D2V839"/>
<dbReference type="Proteomes" id="UP000095038">
    <property type="component" value="Unassembled WGS sequence"/>
</dbReference>
<dbReference type="InterPro" id="IPR035966">
    <property type="entry name" value="PKF_sf"/>
</dbReference>
<dbReference type="RefSeq" id="XP_020044096.1">
    <property type="nucleotide sequence ID" value="XM_020188693.1"/>
</dbReference>
<dbReference type="GO" id="GO:0048029">
    <property type="term" value="F:monosaccharide binding"/>
    <property type="evidence" value="ECO:0007669"/>
    <property type="project" value="TreeGrafter"/>
</dbReference>
<evidence type="ECO:0000313" key="8">
    <source>
        <dbReference type="Proteomes" id="UP000095038"/>
    </source>
</evidence>
<organism evidence="7 8">
    <name type="scientific">Ascoidea rubescens DSM 1968</name>
    <dbReference type="NCBI Taxonomy" id="1344418"/>
    <lineage>
        <taxon>Eukaryota</taxon>
        <taxon>Fungi</taxon>
        <taxon>Dikarya</taxon>
        <taxon>Ascomycota</taxon>
        <taxon>Saccharomycotina</taxon>
        <taxon>Saccharomycetes</taxon>
        <taxon>Ascoideaceae</taxon>
        <taxon>Ascoidea</taxon>
    </lineage>
</organism>
<reference evidence="8" key="1">
    <citation type="submission" date="2016-05" db="EMBL/GenBank/DDBJ databases">
        <title>Comparative genomics of biotechnologically important yeasts.</title>
        <authorList>
            <consortium name="DOE Joint Genome Institute"/>
            <person name="Riley R."/>
            <person name="Haridas S."/>
            <person name="Wolfe K.H."/>
            <person name="Lopes M.R."/>
            <person name="Hittinger C.T."/>
            <person name="Goker M."/>
            <person name="Salamov A."/>
            <person name="Wisecaver J."/>
            <person name="Long T.M."/>
            <person name="Aerts A.L."/>
            <person name="Barry K."/>
            <person name="Choi C."/>
            <person name="Clum A."/>
            <person name="Coughlan A.Y."/>
            <person name="Deshpande S."/>
            <person name="Douglass A.P."/>
            <person name="Hanson S.J."/>
            <person name="Klenk H.-P."/>
            <person name="Labutti K."/>
            <person name="Lapidus A."/>
            <person name="Lindquist E."/>
            <person name="Lipzen A."/>
            <person name="Meier-Kolthoff J.P."/>
            <person name="Ohm R.A."/>
            <person name="Otillar R.P."/>
            <person name="Pangilinan J."/>
            <person name="Peng Y."/>
            <person name="Rokas A."/>
            <person name="Rosa C.A."/>
            <person name="Scheuner C."/>
            <person name="Sibirny A.A."/>
            <person name="Slot J.C."/>
            <person name="Stielow J.B."/>
            <person name="Sun H."/>
            <person name="Kurtzman C.P."/>
            <person name="Blackwell M."/>
            <person name="Grigoriev I.V."/>
            <person name="Jeffries T.W."/>
        </authorList>
    </citation>
    <scope>NUCLEOTIDE SEQUENCE [LARGE SCALE GENOMIC DNA]</scope>
    <source>
        <strain evidence="8">DSM 1968</strain>
    </source>
</reference>
<dbReference type="GO" id="GO:0005524">
    <property type="term" value="F:ATP binding"/>
    <property type="evidence" value="ECO:0007669"/>
    <property type="project" value="TreeGrafter"/>
</dbReference>
<comment type="catalytic activity">
    <reaction evidence="5">
        <text>beta-D-fructose 6-phosphate + ATP = beta-D-fructose 1,6-bisphosphate + ADP + H(+)</text>
        <dbReference type="Rhea" id="RHEA:16109"/>
        <dbReference type="ChEBI" id="CHEBI:15378"/>
        <dbReference type="ChEBI" id="CHEBI:30616"/>
        <dbReference type="ChEBI" id="CHEBI:32966"/>
        <dbReference type="ChEBI" id="CHEBI:57634"/>
        <dbReference type="ChEBI" id="CHEBI:456216"/>
        <dbReference type="EC" id="2.7.1.11"/>
    </reaction>
</comment>
<evidence type="ECO:0000256" key="2">
    <source>
        <dbReference type="ARBA" id="ARBA00022723"/>
    </source>
</evidence>
<dbReference type="Gene3D" id="3.40.50.450">
    <property type="match status" value="1"/>
</dbReference>
<dbReference type="GO" id="GO:0005945">
    <property type="term" value="C:6-phosphofructokinase complex"/>
    <property type="evidence" value="ECO:0007669"/>
    <property type="project" value="TreeGrafter"/>
</dbReference>
<name>A0A1D2V839_9ASCO</name>
<feature type="domain" description="Phosphofructokinase" evidence="6">
    <location>
        <begin position="50"/>
        <end position="113"/>
    </location>
</feature>
<dbReference type="GO" id="GO:0003872">
    <property type="term" value="F:6-phosphofructokinase activity"/>
    <property type="evidence" value="ECO:0007669"/>
    <property type="project" value="UniProtKB-EC"/>
</dbReference>
<dbReference type="GO" id="GO:0042802">
    <property type="term" value="F:identical protein binding"/>
    <property type="evidence" value="ECO:0007669"/>
    <property type="project" value="TreeGrafter"/>
</dbReference>
<evidence type="ECO:0000256" key="4">
    <source>
        <dbReference type="ARBA" id="ARBA00022842"/>
    </source>
</evidence>
<dbReference type="GO" id="GO:0006002">
    <property type="term" value="P:fructose 6-phosphate metabolic process"/>
    <property type="evidence" value="ECO:0007669"/>
    <property type="project" value="TreeGrafter"/>
</dbReference>
<dbReference type="InParanoid" id="A0A1D2V839"/>
<dbReference type="STRING" id="1344418.A0A1D2V839"/>
<sequence length="115" mass="12774">ESVADAIDNKNIRKPTQLRDSEFIKHLNNFMSMNSADHNNSTLLLEKRFNIAITNIGALAGGINSTIYSIATYCISRDHKPSGIYNGFTGLTRHESINALNWSAMINWNNTSASE</sequence>
<gene>
    <name evidence="7" type="ORF">ASCRUDRAFT_10764</name>
</gene>
<dbReference type="PANTHER" id="PTHR13697:SF4">
    <property type="entry name" value="ATP-DEPENDENT 6-PHOSPHOFRUCTOKINASE"/>
    <property type="match status" value="1"/>
</dbReference>
<dbReference type="GO" id="GO:0061621">
    <property type="term" value="P:canonical glycolysis"/>
    <property type="evidence" value="ECO:0007669"/>
    <property type="project" value="TreeGrafter"/>
</dbReference>
<dbReference type="GO" id="GO:0030388">
    <property type="term" value="P:fructose 1,6-bisphosphate metabolic process"/>
    <property type="evidence" value="ECO:0007669"/>
    <property type="project" value="TreeGrafter"/>
</dbReference>
<dbReference type="GO" id="GO:0070095">
    <property type="term" value="F:fructose-6-phosphate binding"/>
    <property type="evidence" value="ECO:0007669"/>
    <property type="project" value="TreeGrafter"/>
</dbReference>
<dbReference type="GeneID" id="30962329"/>
<keyword evidence="3" id="KW-0418">Kinase</keyword>
<accession>A0A1D2V839</accession>
<dbReference type="GO" id="GO:0016208">
    <property type="term" value="F:AMP binding"/>
    <property type="evidence" value="ECO:0007669"/>
    <property type="project" value="TreeGrafter"/>
</dbReference>
<evidence type="ECO:0000256" key="1">
    <source>
        <dbReference type="ARBA" id="ARBA00022679"/>
    </source>
</evidence>
<dbReference type="OrthoDB" id="537915at2759"/>
<dbReference type="Pfam" id="PF00365">
    <property type="entry name" value="PFK"/>
    <property type="match status" value="1"/>
</dbReference>
<evidence type="ECO:0000256" key="3">
    <source>
        <dbReference type="ARBA" id="ARBA00022777"/>
    </source>
</evidence>
<dbReference type="EMBL" id="KV454537">
    <property type="protein sequence ID" value="ODV57789.1"/>
    <property type="molecule type" value="Genomic_DNA"/>
</dbReference>
<evidence type="ECO:0000259" key="6">
    <source>
        <dbReference type="Pfam" id="PF00365"/>
    </source>
</evidence>
<keyword evidence="8" id="KW-1185">Reference proteome</keyword>
<evidence type="ECO:0000313" key="7">
    <source>
        <dbReference type="EMBL" id="ODV57789.1"/>
    </source>
</evidence>
<evidence type="ECO:0000256" key="5">
    <source>
        <dbReference type="ARBA" id="ARBA00048070"/>
    </source>
</evidence>
<dbReference type="UniPathway" id="UPA00109">
    <property type="reaction ID" value="UER00182"/>
</dbReference>
<dbReference type="GO" id="GO:0005739">
    <property type="term" value="C:mitochondrion"/>
    <property type="evidence" value="ECO:0007669"/>
    <property type="project" value="TreeGrafter"/>
</dbReference>
<protein>
    <recommendedName>
        <fullName evidence="6">Phosphofructokinase domain-containing protein</fullName>
    </recommendedName>
</protein>
<dbReference type="GO" id="GO:0046872">
    <property type="term" value="F:metal ion binding"/>
    <property type="evidence" value="ECO:0007669"/>
    <property type="project" value="UniProtKB-KW"/>
</dbReference>
<keyword evidence="4" id="KW-0460">Magnesium</keyword>
<keyword evidence="1" id="KW-0808">Transferase</keyword>
<dbReference type="SUPFAM" id="SSF53784">
    <property type="entry name" value="Phosphofructokinase"/>
    <property type="match status" value="1"/>
</dbReference>
<proteinExistence type="predicted"/>
<keyword evidence="2" id="KW-0479">Metal-binding</keyword>
<dbReference type="InterPro" id="IPR000023">
    <property type="entry name" value="Phosphofructokinase_dom"/>
</dbReference>
<feature type="non-terminal residue" evidence="7">
    <location>
        <position position="1"/>
    </location>
</feature>